<evidence type="ECO:0000256" key="2">
    <source>
        <dbReference type="ARBA" id="ARBA00023125"/>
    </source>
</evidence>
<reference evidence="5 6" key="1">
    <citation type="submission" date="2018-12" db="EMBL/GenBank/DDBJ databases">
        <title>Complete genome sequence of Iodobacter sp. H11R3.</title>
        <authorList>
            <person name="Bae J.-W."/>
        </authorList>
    </citation>
    <scope>NUCLEOTIDE SEQUENCE [LARGE SCALE GENOMIC DNA]</scope>
    <source>
        <strain evidence="5 6">H11R3</strain>
    </source>
</reference>
<evidence type="ECO:0000256" key="1">
    <source>
        <dbReference type="ARBA" id="ARBA00023015"/>
    </source>
</evidence>
<dbReference type="KEGG" id="iod:EJO50_09200"/>
<keyword evidence="6" id="KW-1185">Reference proteome</keyword>
<evidence type="ECO:0000313" key="6">
    <source>
        <dbReference type="Proteomes" id="UP000282438"/>
    </source>
</evidence>
<dbReference type="PROSITE" id="PS50995">
    <property type="entry name" value="HTH_MARR_2"/>
    <property type="match status" value="1"/>
</dbReference>
<dbReference type="PRINTS" id="PR00598">
    <property type="entry name" value="HTHMARR"/>
</dbReference>
<dbReference type="EMBL" id="CP034433">
    <property type="protein sequence ID" value="AZN36654.1"/>
    <property type="molecule type" value="Genomic_DNA"/>
</dbReference>
<organism evidence="5 6">
    <name type="scientific">Iodobacter ciconiae</name>
    <dbReference type="NCBI Taxonomy" id="2496266"/>
    <lineage>
        <taxon>Bacteria</taxon>
        <taxon>Pseudomonadati</taxon>
        <taxon>Pseudomonadota</taxon>
        <taxon>Betaproteobacteria</taxon>
        <taxon>Neisseriales</taxon>
        <taxon>Chitinibacteraceae</taxon>
        <taxon>Iodobacter</taxon>
    </lineage>
</organism>
<dbReference type="InterPro" id="IPR036388">
    <property type="entry name" value="WH-like_DNA-bd_sf"/>
</dbReference>
<dbReference type="Proteomes" id="UP000282438">
    <property type="component" value="Chromosome"/>
</dbReference>
<dbReference type="PANTHER" id="PTHR42756">
    <property type="entry name" value="TRANSCRIPTIONAL REGULATOR, MARR"/>
    <property type="match status" value="1"/>
</dbReference>
<dbReference type="Gene3D" id="1.10.10.10">
    <property type="entry name" value="Winged helix-like DNA-binding domain superfamily/Winged helix DNA-binding domain"/>
    <property type="match status" value="1"/>
</dbReference>
<dbReference type="SUPFAM" id="SSF46785">
    <property type="entry name" value="Winged helix' DNA-binding domain"/>
    <property type="match status" value="1"/>
</dbReference>
<gene>
    <name evidence="5" type="ORF">EJO50_09200</name>
</gene>
<dbReference type="AlphaFoldDB" id="A0A3S8ZT72"/>
<dbReference type="PANTHER" id="PTHR42756:SF1">
    <property type="entry name" value="TRANSCRIPTIONAL REPRESSOR OF EMRAB OPERON"/>
    <property type="match status" value="1"/>
</dbReference>
<keyword evidence="3" id="KW-0804">Transcription</keyword>
<evidence type="ECO:0000256" key="3">
    <source>
        <dbReference type="ARBA" id="ARBA00023163"/>
    </source>
</evidence>
<keyword evidence="2" id="KW-0238">DNA-binding</keyword>
<dbReference type="InterPro" id="IPR000835">
    <property type="entry name" value="HTH_MarR-typ"/>
</dbReference>
<sequence length="140" mass="16322">MENFQVTIRELVRCYQAFEQLSNRHIRSMDLTPAQFDIIATLGNTQGMNCRELGEKTLITKGTLTGVLDRLEMRGIINRETTNEDRRSFRVYLSPKGETLFENTFIQHLEYIRPFFSDLPEQKLAEITSVLAELRSKFND</sequence>
<evidence type="ECO:0000259" key="4">
    <source>
        <dbReference type="PROSITE" id="PS50995"/>
    </source>
</evidence>
<dbReference type="RefSeq" id="WP_125973545.1">
    <property type="nucleotide sequence ID" value="NZ_CP034433.1"/>
</dbReference>
<evidence type="ECO:0000313" key="5">
    <source>
        <dbReference type="EMBL" id="AZN36654.1"/>
    </source>
</evidence>
<dbReference type="Pfam" id="PF01047">
    <property type="entry name" value="MarR"/>
    <property type="match status" value="1"/>
</dbReference>
<dbReference type="InterPro" id="IPR036390">
    <property type="entry name" value="WH_DNA-bd_sf"/>
</dbReference>
<feature type="domain" description="HTH marR-type" evidence="4">
    <location>
        <begin position="4"/>
        <end position="136"/>
    </location>
</feature>
<accession>A0A3S8ZT72</accession>
<keyword evidence="1" id="KW-0805">Transcription regulation</keyword>
<dbReference type="OrthoDB" id="9787636at2"/>
<proteinExistence type="predicted"/>
<protein>
    <submittedName>
        <fullName evidence="5">MarR family transcriptional regulator</fullName>
    </submittedName>
</protein>
<dbReference type="GO" id="GO:0003700">
    <property type="term" value="F:DNA-binding transcription factor activity"/>
    <property type="evidence" value="ECO:0007669"/>
    <property type="project" value="InterPro"/>
</dbReference>
<dbReference type="SMART" id="SM00347">
    <property type="entry name" value="HTH_MARR"/>
    <property type="match status" value="1"/>
</dbReference>
<dbReference type="GO" id="GO:0003677">
    <property type="term" value="F:DNA binding"/>
    <property type="evidence" value="ECO:0007669"/>
    <property type="project" value="UniProtKB-KW"/>
</dbReference>
<name>A0A3S8ZT72_9NEIS</name>